<keyword evidence="3" id="KW-1185">Reference proteome</keyword>
<reference evidence="2 3" key="1">
    <citation type="submission" date="2023-07" db="EMBL/GenBank/DDBJ databases">
        <title>Sequencing the genomes of 1000 actinobacteria strains.</title>
        <authorList>
            <person name="Klenk H.-P."/>
        </authorList>
    </citation>
    <scope>NUCLEOTIDE SEQUENCE [LARGE SCALE GENOMIC DNA]</scope>
    <source>
        <strain evidence="2 3">DSM 44388</strain>
    </source>
</reference>
<dbReference type="EMBL" id="JAUSQZ010000001">
    <property type="protein sequence ID" value="MDP9830622.1"/>
    <property type="molecule type" value="Genomic_DNA"/>
</dbReference>
<proteinExistence type="predicted"/>
<gene>
    <name evidence="2" type="ORF">J2S57_006371</name>
</gene>
<name>A0ABT9PD46_9ACTN</name>
<dbReference type="Proteomes" id="UP001235712">
    <property type="component" value="Unassembled WGS sequence"/>
</dbReference>
<feature type="compositionally biased region" description="Low complexity" evidence="1">
    <location>
        <begin position="18"/>
        <end position="38"/>
    </location>
</feature>
<comment type="caution">
    <text evidence="2">The sequence shown here is derived from an EMBL/GenBank/DDBJ whole genome shotgun (WGS) entry which is preliminary data.</text>
</comment>
<accession>A0ABT9PD46</accession>
<organism evidence="2 3">
    <name type="scientific">Kineosporia succinea</name>
    <dbReference type="NCBI Taxonomy" id="84632"/>
    <lineage>
        <taxon>Bacteria</taxon>
        <taxon>Bacillati</taxon>
        <taxon>Actinomycetota</taxon>
        <taxon>Actinomycetes</taxon>
        <taxon>Kineosporiales</taxon>
        <taxon>Kineosporiaceae</taxon>
        <taxon>Kineosporia</taxon>
    </lineage>
</organism>
<protein>
    <submittedName>
        <fullName evidence="2">Uncharacterized protein</fullName>
    </submittedName>
</protein>
<sequence>MYAASPARAEPIHRAAPDDPTGTPTAATNSAGSASAPTLIRARSLRGHPADPPDPAPR</sequence>
<evidence type="ECO:0000256" key="1">
    <source>
        <dbReference type="SAM" id="MobiDB-lite"/>
    </source>
</evidence>
<evidence type="ECO:0000313" key="2">
    <source>
        <dbReference type="EMBL" id="MDP9830622.1"/>
    </source>
</evidence>
<feature type="region of interest" description="Disordered" evidence="1">
    <location>
        <begin position="1"/>
        <end position="58"/>
    </location>
</feature>
<dbReference type="RefSeq" id="WP_307249688.1">
    <property type="nucleotide sequence ID" value="NZ_JAUSQZ010000001.1"/>
</dbReference>
<evidence type="ECO:0000313" key="3">
    <source>
        <dbReference type="Proteomes" id="UP001235712"/>
    </source>
</evidence>